<evidence type="ECO:0000256" key="1">
    <source>
        <dbReference type="ARBA" id="ARBA00010111"/>
    </source>
</evidence>
<keyword evidence="2 5" id="KW-0689">Ribosomal protein</keyword>
<dbReference type="Pfam" id="PF00468">
    <property type="entry name" value="Ribosomal_L34"/>
    <property type="match status" value="1"/>
</dbReference>
<evidence type="ECO:0000313" key="6">
    <source>
        <dbReference type="EMBL" id="NLD25202.1"/>
    </source>
</evidence>
<dbReference type="PANTHER" id="PTHR14503">
    <property type="entry name" value="MITOCHONDRIAL RIBOSOMAL PROTEIN 34 FAMILY MEMBER"/>
    <property type="match status" value="1"/>
</dbReference>
<dbReference type="GO" id="GO:0005840">
    <property type="term" value="C:ribosome"/>
    <property type="evidence" value="ECO:0007669"/>
    <property type="project" value="UniProtKB-KW"/>
</dbReference>
<dbReference type="HAMAP" id="MF_00391">
    <property type="entry name" value="Ribosomal_bL34"/>
    <property type="match status" value="1"/>
</dbReference>
<proteinExistence type="inferred from homology"/>
<evidence type="ECO:0000313" key="7">
    <source>
        <dbReference type="Proteomes" id="UP000545876"/>
    </source>
</evidence>
<dbReference type="NCBIfam" id="TIGR01030">
    <property type="entry name" value="rpmH_bact"/>
    <property type="match status" value="1"/>
</dbReference>
<evidence type="ECO:0000256" key="2">
    <source>
        <dbReference type="ARBA" id="ARBA00022980"/>
    </source>
</evidence>
<dbReference type="Gene3D" id="1.10.287.3980">
    <property type="match status" value="1"/>
</dbReference>
<reference evidence="6 7" key="1">
    <citation type="journal article" date="2020" name="Biotechnol. Biofuels">
        <title>New insights from the biogas microbiome by comprehensive genome-resolved metagenomics of nearly 1600 species originating from multiple anaerobic digesters.</title>
        <authorList>
            <person name="Campanaro S."/>
            <person name="Treu L."/>
            <person name="Rodriguez-R L.M."/>
            <person name="Kovalovszki A."/>
            <person name="Ziels R.M."/>
            <person name="Maus I."/>
            <person name="Zhu X."/>
            <person name="Kougias P.G."/>
            <person name="Basile A."/>
            <person name="Luo G."/>
            <person name="Schluter A."/>
            <person name="Konstantinidis K.T."/>
            <person name="Angelidaki I."/>
        </authorList>
    </citation>
    <scope>NUCLEOTIDE SEQUENCE [LARGE SCALE GENOMIC DNA]</scope>
    <source>
        <strain evidence="6">AS06rmzACSIP_65</strain>
    </source>
</reference>
<evidence type="ECO:0000256" key="3">
    <source>
        <dbReference type="ARBA" id="ARBA00023274"/>
    </source>
</evidence>
<evidence type="ECO:0000256" key="5">
    <source>
        <dbReference type="HAMAP-Rule" id="MF_00391"/>
    </source>
</evidence>
<keyword evidence="3 5" id="KW-0687">Ribonucleoprotein</keyword>
<organism evidence="6 7">
    <name type="scientific">Candidatus Dojkabacteria bacterium</name>
    <dbReference type="NCBI Taxonomy" id="2099670"/>
    <lineage>
        <taxon>Bacteria</taxon>
        <taxon>Candidatus Dojkabacteria</taxon>
    </lineage>
</organism>
<gene>
    <name evidence="5 6" type="primary">rpmH</name>
    <name evidence="6" type="ORF">GX656_00980</name>
</gene>
<dbReference type="AlphaFoldDB" id="A0A847D016"/>
<dbReference type="PANTHER" id="PTHR14503:SF4">
    <property type="entry name" value="LARGE RIBOSOMAL SUBUNIT PROTEIN BL34M"/>
    <property type="match status" value="1"/>
</dbReference>
<comment type="caution">
    <text evidence="6">The sequence shown here is derived from an EMBL/GenBank/DDBJ whole genome shotgun (WGS) entry which is preliminary data.</text>
</comment>
<dbReference type="InterPro" id="IPR020939">
    <property type="entry name" value="Ribosomal_bL34_CS"/>
</dbReference>
<dbReference type="GO" id="GO:1990904">
    <property type="term" value="C:ribonucleoprotein complex"/>
    <property type="evidence" value="ECO:0007669"/>
    <property type="project" value="UniProtKB-KW"/>
</dbReference>
<accession>A0A847D016</accession>
<dbReference type="EMBL" id="JAAZBX010000002">
    <property type="protein sequence ID" value="NLD25202.1"/>
    <property type="molecule type" value="Genomic_DNA"/>
</dbReference>
<name>A0A847D016_9BACT</name>
<dbReference type="Proteomes" id="UP000545876">
    <property type="component" value="Unassembled WGS sequence"/>
</dbReference>
<dbReference type="InterPro" id="IPR000271">
    <property type="entry name" value="Ribosomal_bL34"/>
</dbReference>
<comment type="similarity">
    <text evidence="1 5">Belongs to the bacterial ribosomal protein bL34 family.</text>
</comment>
<dbReference type="GO" id="GO:0003735">
    <property type="term" value="F:structural constituent of ribosome"/>
    <property type="evidence" value="ECO:0007669"/>
    <property type="project" value="InterPro"/>
</dbReference>
<protein>
    <recommendedName>
        <fullName evidence="4 5">Large ribosomal subunit protein bL34</fullName>
    </recommendedName>
</protein>
<dbReference type="GO" id="GO:0006412">
    <property type="term" value="P:translation"/>
    <property type="evidence" value="ECO:0007669"/>
    <property type="project" value="UniProtKB-UniRule"/>
</dbReference>
<dbReference type="FunFam" id="1.10.287.3980:FF:000001">
    <property type="entry name" value="Mitochondrial ribosomal protein L34"/>
    <property type="match status" value="1"/>
</dbReference>
<evidence type="ECO:0000256" key="4">
    <source>
        <dbReference type="ARBA" id="ARBA00035177"/>
    </source>
</evidence>
<dbReference type="PROSITE" id="PS00784">
    <property type="entry name" value="RIBOSOMAL_L34"/>
    <property type="match status" value="1"/>
</dbReference>
<sequence>MKRTYQPNNMRRIKKLGFRARNSTVGGRRVLKTKRAKGRKELSVSEEYKLLRKKHKQNIK</sequence>